<dbReference type="InterPro" id="IPR015797">
    <property type="entry name" value="NUDIX_hydrolase-like_dom_sf"/>
</dbReference>
<name>A0AAN9Z068_9ORTH</name>
<evidence type="ECO:0000259" key="8">
    <source>
        <dbReference type="PROSITE" id="PS51462"/>
    </source>
</evidence>
<sequence length="357" mass="41097">MSKLWREAASIIIAGRTNVFKCSKITDSKINGKFSPDYKILVLKRGKSSRFFPGGYVFPGGATANEDSCQEWLNIYESLGFKPELLKILTSNSPTVPLFSDNSKPLHKSISLRITAIRETFEESGILLCRSQKDSTPSNWAAYMSGHQLQEWQKIVQNNAYEFLNLCKEFKCFPDIWSLHLWSNWLTPTNNPIRFDTAFFLATIDQLPPSFMNDLEMDDMKWCHPQELLQGNIQDSVWLPPPQYYEMSRIVTYQNIDQLNNFAVERSKHGCERWMPVQKKAKDGIICFLPGDEQYPQKIDCNIKDKMGELEGTMKNLRSSSRNIHRMELYENQGTKIFISNVEPISGHTLPNTNSKL</sequence>
<dbReference type="AlphaFoldDB" id="A0AAN9Z068"/>
<comment type="cofactor">
    <cofactor evidence="2">
        <name>Mg(2+)</name>
        <dbReference type="ChEBI" id="CHEBI:18420"/>
    </cofactor>
</comment>
<dbReference type="PROSITE" id="PS51462">
    <property type="entry name" value="NUDIX"/>
    <property type="match status" value="1"/>
</dbReference>
<evidence type="ECO:0000256" key="4">
    <source>
        <dbReference type="ARBA" id="ARBA00022723"/>
    </source>
</evidence>
<protein>
    <recommendedName>
        <fullName evidence="8">Nudix hydrolase domain-containing protein</fullName>
    </recommendedName>
</protein>
<dbReference type="Gene3D" id="3.90.79.10">
    <property type="entry name" value="Nucleoside Triphosphate Pyrophosphohydrolase"/>
    <property type="match status" value="1"/>
</dbReference>
<dbReference type="InterPro" id="IPR000086">
    <property type="entry name" value="NUDIX_hydrolase_dom"/>
</dbReference>
<dbReference type="Proteomes" id="UP001378592">
    <property type="component" value="Unassembled WGS sequence"/>
</dbReference>
<dbReference type="SUPFAM" id="SSF55811">
    <property type="entry name" value="Nudix"/>
    <property type="match status" value="1"/>
</dbReference>
<keyword evidence="7" id="KW-0464">Manganese</keyword>
<comment type="cofactor">
    <cofactor evidence="1">
        <name>Mn(2+)</name>
        <dbReference type="ChEBI" id="CHEBI:29035"/>
    </cofactor>
</comment>
<dbReference type="GO" id="GO:0046872">
    <property type="term" value="F:metal ion binding"/>
    <property type="evidence" value="ECO:0007669"/>
    <property type="project" value="UniProtKB-KW"/>
</dbReference>
<dbReference type="EMBL" id="JAZDUA010000246">
    <property type="protein sequence ID" value="KAK7862993.1"/>
    <property type="molecule type" value="Genomic_DNA"/>
</dbReference>
<keyword evidence="10" id="KW-1185">Reference proteome</keyword>
<dbReference type="PANTHER" id="PTHR12318">
    <property type="entry name" value="TESTOSTERONE-REGULATED PROTEIN RP2"/>
    <property type="match status" value="1"/>
</dbReference>
<evidence type="ECO:0000256" key="2">
    <source>
        <dbReference type="ARBA" id="ARBA00001946"/>
    </source>
</evidence>
<accession>A0AAN9Z068</accession>
<evidence type="ECO:0000256" key="7">
    <source>
        <dbReference type="ARBA" id="ARBA00023211"/>
    </source>
</evidence>
<evidence type="ECO:0000256" key="3">
    <source>
        <dbReference type="ARBA" id="ARBA00005582"/>
    </source>
</evidence>
<keyword evidence="5" id="KW-0378">Hydrolase</keyword>
<dbReference type="GO" id="GO:0016818">
    <property type="term" value="F:hydrolase activity, acting on acid anhydrides, in phosphorus-containing anhydrides"/>
    <property type="evidence" value="ECO:0007669"/>
    <property type="project" value="InterPro"/>
</dbReference>
<dbReference type="InterPro" id="IPR039121">
    <property type="entry name" value="NUDT19"/>
</dbReference>
<evidence type="ECO:0000313" key="9">
    <source>
        <dbReference type="EMBL" id="KAK7862993.1"/>
    </source>
</evidence>
<gene>
    <name evidence="9" type="ORF">R5R35_014548</name>
</gene>
<reference evidence="9 10" key="1">
    <citation type="submission" date="2024-03" db="EMBL/GenBank/DDBJ databases">
        <title>The genome assembly and annotation of the cricket Gryllus longicercus Weissman &amp; Gray.</title>
        <authorList>
            <person name="Szrajer S."/>
            <person name="Gray D."/>
            <person name="Ylla G."/>
        </authorList>
    </citation>
    <scope>NUCLEOTIDE SEQUENCE [LARGE SCALE GENOMIC DNA]</scope>
    <source>
        <strain evidence="9">DAG 2021-001</strain>
        <tissue evidence="9">Whole body minus gut</tissue>
    </source>
</reference>
<proteinExistence type="inferred from homology"/>
<evidence type="ECO:0000313" key="10">
    <source>
        <dbReference type="Proteomes" id="UP001378592"/>
    </source>
</evidence>
<keyword evidence="4" id="KW-0479">Metal-binding</keyword>
<feature type="domain" description="Nudix hydrolase" evidence="8">
    <location>
        <begin position="4"/>
        <end position="246"/>
    </location>
</feature>
<comment type="similarity">
    <text evidence="3">Belongs to the Nudix hydrolase family.</text>
</comment>
<keyword evidence="6" id="KW-0460">Magnesium</keyword>
<comment type="caution">
    <text evidence="9">The sequence shown here is derived from an EMBL/GenBank/DDBJ whole genome shotgun (WGS) entry which is preliminary data.</text>
</comment>
<dbReference type="PANTHER" id="PTHR12318:SF0">
    <property type="entry name" value="ACYL-COENZYME A DIPHOSPHATASE NUDT19"/>
    <property type="match status" value="1"/>
</dbReference>
<evidence type="ECO:0000256" key="1">
    <source>
        <dbReference type="ARBA" id="ARBA00001936"/>
    </source>
</evidence>
<organism evidence="9 10">
    <name type="scientific">Gryllus longicercus</name>
    <dbReference type="NCBI Taxonomy" id="2509291"/>
    <lineage>
        <taxon>Eukaryota</taxon>
        <taxon>Metazoa</taxon>
        <taxon>Ecdysozoa</taxon>
        <taxon>Arthropoda</taxon>
        <taxon>Hexapoda</taxon>
        <taxon>Insecta</taxon>
        <taxon>Pterygota</taxon>
        <taxon>Neoptera</taxon>
        <taxon>Polyneoptera</taxon>
        <taxon>Orthoptera</taxon>
        <taxon>Ensifera</taxon>
        <taxon>Gryllidea</taxon>
        <taxon>Grylloidea</taxon>
        <taxon>Gryllidae</taxon>
        <taxon>Gryllinae</taxon>
        <taxon>Gryllus</taxon>
    </lineage>
</organism>
<evidence type="ECO:0000256" key="6">
    <source>
        <dbReference type="ARBA" id="ARBA00022842"/>
    </source>
</evidence>
<evidence type="ECO:0000256" key="5">
    <source>
        <dbReference type="ARBA" id="ARBA00022801"/>
    </source>
</evidence>
<dbReference type="CDD" id="cd18870">
    <property type="entry name" value="NUDIX_AcylCoAdiphos_Nudt19"/>
    <property type="match status" value="1"/>
</dbReference>
<dbReference type="GO" id="GO:0005739">
    <property type="term" value="C:mitochondrion"/>
    <property type="evidence" value="ECO:0007669"/>
    <property type="project" value="TreeGrafter"/>
</dbReference>